<gene>
    <name evidence="1" type="ORF">HRbin22_00592</name>
</gene>
<comment type="caution">
    <text evidence="1">The sequence shown here is derived from an EMBL/GenBank/DDBJ whole genome shotgun (WGS) entry which is preliminary data.</text>
</comment>
<protein>
    <submittedName>
        <fullName evidence="1">Uncharacterized protein</fullName>
    </submittedName>
</protein>
<evidence type="ECO:0000313" key="1">
    <source>
        <dbReference type="EMBL" id="GBD08358.1"/>
    </source>
</evidence>
<proteinExistence type="predicted"/>
<dbReference type="Proteomes" id="UP000236642">
    <property type="component" value="Unassembled WGS sequence"/>
</dbReference>
<name>A0A2H5Y4V9_9CHLR</name>
<dbReference type="EMBL" id="BEHY01000008">
    <property type="protein sequence ID" value="GBD08358.1"/>
    <property type="molecule type" value="Genomic_DNA"/>
</dbReference>
<sequence length="86" mass="9501">MNSAEALARIQEVKRRREAELLRKANVVAVGIGYRQRGGRSTDELCLVVSVRRKVPLEALAPEDRIPPEIDGVPVDVQEVGTLRAL</sequence>
<reference evidence="2" key="1">
    <citation type="submission" date="2017-09" db="EMBL/GenBank/DDBJ databases">
        <title>Metaegenomics of thermophilic ammonia-oxidizing enrichment culture.</title>
        <authorList>
            <person name="Kato S."/>
            <person name="Suzuki K."/>
        </authorList>
    </citation>
    <scope>NUCLEOTIDE SEQUENCE [LARGE SCALE GENOMIC DNA]</scope>
</reference>
<evidence type="ECO:0000313" key="2">
    <source>
        <dbReference type="Proteomes" id="UP000236642"/>
    </source>
</evidence>
<dbReference type="AlphaFoldDB" id="A0A2H5Y4V9"/>
<organism evidence="1 2">
    <name type="scientific">Candidatus Thermoflexus japonica</name>
    <dbReference type="NCBI Taxonomy" id="2035417"/>
    <lineage>
        <taxon>Bacteria</taxon>
        <taxon>Bacillati</taxon>
        <taxon>Chloroflexota</taxon>
        <taxon>Thermoflexia</taxon>
        <taxon>Thermoflexales</taxon>
        <taxon>Thermoflexaceae</taxon>
        <taxon>Thermoflexus</taxon>
    </lineage>
</organism>
<accession>A0A2H5Y4V9</accession>